<protein>
    <recommendedName>
        <fullName evidence="3">Glycosyl transferase family 1 domain-containing protein</fullName>
    </recommendedName>
</protein>
<comment type="caution">
    <text evidence="1">The sequence shown here is derived from an EMBL/GenBank/DDBJ whole genome shotgun (WGS) entry which is preliminary data.</text>
</comment>
<evidence type="ECO:0008006" key="3">
    <source>
        <dbReference type="Google" id="ProtNLM"/>
    </source>
</evidence>
<dbReference type="EMBL" id="CYZR01000002">
    <property type="protein sequence ID" value="CUN69098.1"/>
    <property type="molecule type" value="Genomic_DNA"/>
</dbReference>
<gene>
    <name evidence="1" type="ORF">ERS852473_00863</name>
</gene>
<organism evidence="1 2">
    <name type="scientific">Sarcina ventriculi</name>
    <name type="common">Clostridium ventriculi</name>
    <dbReference type="NCBI Taxonomy" id="1267"/>
    <lineage>
        <taxon>Bacteria</taxon>
        <taxon>Bacillati</taxon>
        <taxon>Bacillota</taxon>
        <taxon>Clostridia</taxon>
        <taxon>Eubacteriales</taxon>
        <taxon>Clostridiaceae</taxon>
        <taxon>Sarcina</taxon>
    </lineage>
</organism>
<dbReference type="SUPFAM" id="SSF53756">
    <property type="entry name" value="UDP-Glycosyltransferase/glycogen phosphorylase"/>
    <property type="match status" value="1"/>
</dbReference>
<accession>A0ABM9UPF7</accession>
<evidence type="ECO:0000313" key="2">
    <source>
        <dbReference type="Proteomes" id="UP000095488"/>
    </source>
</evidence>
<name>A0ABM9UPF7_SARVE</name>
<reference evidence="1 2" key="1">
    <citation type="submission" date="2015-09" db="EMBL/GenBank/DDBJ databases">
        <authorList>
            <consortium name="Pathogen Informatics"/>
        </authorList>
    </citation>
    <scope>NUCLEOTIDE SEQUENCE [LARGE SCALE GENOMIC DNA]</scope>
    <source>
        <strain evidence="1 2">2789STDY5834858</strain>
    </source>
</reference>
<dbReference type="RefSeq" id="WP_055257983.1">
    <property type="nucleotide sequence ID" value="NZ_CABIXL010000002.1"/>
</dbReference>
<dbReference type="Proteomes" id="UP000095488">
    <property type="component" value="Unassembled WGS sequence"/>
</dbReference>
<sequence length="231" mass="27365">MKISIYIANKKYKYLSSYKKVQYIDDMDREYETKTITSNKILEYINLYEINKERLSYYNNKIILLWIGERNELNNLKKILPNLDLLAKKLKYQKLILKVICDGKLEIDVDSLIIENIKFTEKSVLNEMLKSHIAIVCLDNLYKLNEKIYINLIQYIGVGLPIVVSQNSIAEDFIKNNNGYLAKEEGDFEKFILYLTEKSIWKNKSNLSRKLWEDEFDSYDIKNIVESKLKS</sequence>
<evidence type="ECO:0000313" key="1">
    <source>
        <dbReference type="EMBL" id="CUN69098.1"/>
    </source>
</evidence>
<keyword evidence="2" id="KW-1185">Reference proteome</keyword>
<proteinExistence type="predicted"/>
<dbReference type="Gene3D" id="3.40.50.2000">
    <property type="entry name" value="Glycogen Phosphorylase B"/>
    <property type="match status" value="1"/>
</dbReference>